<sequence length="109" mass="11877">MGTNGGEEISFPLNQSFRIFLTTQVYAMLLLLKKCSSLCSFQVLLGTDPSCALLEYLDSCYWIGNKDTEFVLGIGKLFHRVSMDASPGTRIFEEAGCDTPASPSCGACF</sequence>
<reference evidence="1 2" key="1">
    <citation type="submission" date="2024-11" db="EMBL/GenBank/DDBJ databases">
        <title>A near-complete genome assembly of Cinchona calisaya.</title>
        <authorList>
            <person name="Lian D.C."/>
            <person name="Zhao X.W."/>
            <person name="Wei L."/>
        </authorList>
    </citation>
    <scope>NUCLEOTIDE SEQUENCE [LARGE SCALE GENOMIC DNA]</scope>
    <source>
        <tissue evidence="1">Nenye</tissue>
    </source>
</reference>
<accession>A0ABD2YNE2</accession>
<protein>
    <submittedName>
        <fullName evidence="1">Uncharacterized protein</fullName>
    </submittedName>
</protein>
<comment type="caution">
    <text evidence="1">The sequence shown here is derived from an EMBL/GenBank/DDBJ whole genome shotgun (WGS) entry which is preliminary data.</text>
</comment>
<gene>
    <name evidence="1" type="ORF">ACH5RR_032842</name>
</gene>
<evidence type="ECO:0000313" key="2">
    <source>
        <dbReference type="Proteomes" id="UP001630127"/>
    </source>
</evidence>
<organism evidence="1 2">
    <name type="scientific">Cinchona calisaya</name>
    <dbReference type="NCBI Taxonomy" id="153742"/>
    <lineage>
        <taxon>Eukaryota</taxon>
        <taxon>Viridiplantae</taxon>
        <taxon>Streptophyta</taxon>
        <taxon>Embryophyta</taxon>
        <taxon>Tracheophyta</taxon>
        <taxon>Spermatophyta</taxon>
        <taxon>Magnoliopsida</taxon>
        <taxon>eudicotyledons</taxon>
        <taxon>Gunneridae</taxon>
        <taxon>Pentapetalae</taxon>
        <taxon>asterids</taxon>
        <taxon>lamiids</taxon>
        <taxon>Gentianales</taxon>
        <taxon>Rubiaceae</taxon>
        <taxon>Cinchonoideae</taxon>
        <taxon>Cinchoneae</taxon>
        <taxon>Cinchona</taxon>
    </lineage>
</organism>
<proteinExistence type="predicted"/>
<keyword evidence="2" id="KW-1185">Reference proteome</keyword>
<name>A0ABD2YNE2_9GENT</name>
<dbReference type="AlphaFoldDB" id="A0ABD2YNE2"/>
<dbReference type="Proteomes" id="UP001630127">
    <property type="component" value="Unassembled WGS sequence"/>
</dbReference>
<evidence type="ECO:0000313" key="1">
    <source>
        <dbReference type="EMBL" id="KAL3507460.1"/>
    </source>
</evidence>
<dbReference type="EMBL" id="JBJUIK010000013">
    <property type="protein sequence ID" value="KAL3507460.1"/>
    <property type="molecule type" value="Genomic_DNA"/>
</dbReference>